<dbReference type="PANTHER" id="PTHR45431:SF3">
    <property type="entry name" value="RHODANESE-LIKE DOMAIN-CONTAINING PROTEIN 15, CHLOROPLASTIC"/>
    <property type="match status" value="1"/>
</dbReference>
<organism evidence="4 5">
    <name type="scientific">Dyadobacter koreensis</name>
    <dbReference type="NCBI Taxonomy" id="408657"/>
    <lineage>
        <taxon>Bacteria</taxon>
        <taxon>Pseudomonadati</taxon>
        <taxon>Bacteroidota</taxon>
        <taxon>Cytophagia</taxon>
        <taxon>Cytophagales</taxon>
        <taxon>Spirosomataceae</taxon>
        <taxon>Dyadobacter</taxon>
    </lineage>
</organism>
<dbReference type="InterPro" id="IPR052367">
    <property type="entry name" value="Thiosulfate_ST/Rhodanese-like"/>
</dbReference>
<dbReference type="PANTHER" id="PTHR45431">
    <property type="entry name" value="RHODANESE-LIKE DOMAIN-CONTAINING PROTEIN 15, CHLOROPLASTIC"/>
    <property type="match status" value="1"/>
</dbReference>
<dbReference type="CDD" id="cd02947">
    <property type="entry name" value="TRX_family"/>
    <property type="match status" value="1"/>
</dbReference>
<name>A0A1H7AHN6_9BACT</name>
<dbReference type="RefSeq" id="WP_090341212.1">
    <property type="nucleotide sequence ID" value="NZ_FNXY01000010.1"/>
</dbReference>
<dbReference type="Pfam" id="PF00581">
    <property type="entry name" value="Rhodanese"/>
    <property type="match status" value="1"/>
</dbReference>
<dbReference type="InterPro" id="IPR001763">
    <property type="entry name" value="Rhodanese-like_dom"/>
</dbReference>
<keyword evidence="1" id="KW-0732">Signal</keyword>
<sequence>MKSILISFLGILLTAPAVLAQTQLSTDDFQKKLNASSEAQLLDVRTPAEYGQGHLEKSKNIDYKNPAFREQIDKLDKNKPVFVYCLSGGRSSAAAKVLHEKGFTNVYEMQGGYMKWTSSGKLIDAPAGASDENKGMTSVDFKKLINSDKLVMVDFYAPWCAPCIKMLPTVHKLAQEYKAQARIETIHYDQNKALAKELGIDEIPAFLFYKKGKLVLRKNGLMEEADFKKLIEENL</sequence>
<evidence type="ECO:0000256" key="1">
    <source>
        <dbReference type="SAM" id="SignalP"/>
    </source>
</evidence>
<dbReference type="PROSITE" id="PS51352">
    <property type="entry name" value="THIOREDOXIN_2"/>
    <property type="match status" value="1"/>
</dbReference>
<accession>A0A1H7AHN6</accession>
<dbReference type="Gene3D" id="3.40.30.10">
    <property type="entry name" value="Glutaredoxin"/>
    <property type="match status" value="1"/>
</dbReference>
<dbReference type="STRING" id="408657.SAMN04487995_5622"/>
<dbReference type="Proteomes" id="UP000199532">
    <property type="component" value="Unassembled WGS sequence"/>
</dbReference>
<evidence type="ECO:0000313" key="5">
    <source>
        <dbReference type="Proteomes" id="UP000199532"/>
    </source>
</evidence>
<dbReference type="AlphaFoldDB" id="A0A1H7AHN6"/>
<dbReference type="Gene3D" id="3.40.250.10">
    <property type="entry name" value="Rhodanese-like domain"/>
    <property type="match status" value="1"/>
</dbReference>
<proteinExistence type="predicted"/>
<dbReference type="OrthoDB" id="9808735at2"/>
<dbReference type="CDD" id="cd00158">
    <property type="entry name" value="RHOD"/>
    <property type="match status" value="1"/>
</dbReference>
<feature type="chain" id="PRO_5011610866" evidence="1">
    <location>
        <begin position="21"/>
        <end position="235"/>
    </location>
</feature>
<dbReference type="InterPro" id="IPR013766">
    <property type="entry name" value="Thioredoxin_domain"/>
</dbReference>
<dbReference type="Pfam" id="PF00085">
    <property type="entry name" value="Thioredoxin"/>
    <property type="match status" value="1"/>
</dbReference>
<gene>
    <name evidence="4" type="ORF">SAMN04487995_5622</name>
</gene>
<evidence type="ECO:0000313" key="4">
    <source>
        <dbReference type="EMBL" id="SEJ63407.1"/>
    </source>
</evidence>
<protein>
    <submittedName>
        <fullName evidence="4">Thioredoxin</fullName>
    </submittedName>
</protein>
<feature type="signal peptide" evidence="1">
    <location>
        <begin position="1"/>
        <end position="20"/>
    </location>
</feature>
<dbReference type="SUPFAM" id="SSF52821">
    <property type="entry name" value="Rhodanese/Cell cycle control phosphatase"/>
    <property type="match status" value="1"/>
</dbReference>
<feature type="domain" description="Thioredoxin" evidence="3">
    <location>
        <begin position="125"/>
        <end position="235"/>
    </location>
</feature>
<reference evidence="4 5" key="1">
    <citation type="submission" date="2016-10" db="EMBL/GenBank/DDBJ databases">
        <authorList>
            <person name="de Groot N.N."/>
        </authorList>
    </citation>
    <scope>NUCLEOTIDE SEQUENCE [LARGE SCALE GENOMIC DNA]</scope>
    <source>
        <strain evidence="4 5">DSM 19938</strain>
    </source>
</reference>
<feature type="domain" description="Rhodanese" evidence="2">
    <location>
        <begin position="35"/>
        <end position="125"/>
    </location>
</feature>
<evidence type="ECO:0000259" key="3">
    <source>
        <dbReference type="PROSITE" id="PS51352"/>
    </source>
</evidence>
<dbReference type="SUPFAM" id="SSF52833">
    <property type="entry name" value="Thioredoxin-like"/>
    <property type="match status" value="1"/>
</dbReference>
<dbReference type="EMBL" id="FNXY01000010">
    <property type="protein sequence ID" value="SEJ63407.1"/>
    <property type="molecule type" value="Genomic_DNA"/>
</dbReference>
<dbReference type="InterPro" id="IPR036249">
    <property type="entry name" value="Thioredoxin-like_sf"/>
</dbReference>
<evidence type="ECO:0000259" key="2">
    <source>
        <dbReference type="PROSITE" id="PS50206"/>
    </source>
</evidence>
<keyword evidence="5" id="KW-1185">Reference proteome</keyword>
<dbReference type="PROSITE" id="PS50206">
    <property type="entry name" value="RHODANESE_3"/>
    <property type="match status" value="1"/>
</dbReference>
<dbReference type="InterPro" id="IPR036873">
    <property type="entry name" value="Rhodanese-like_dom_sf"/>
</dbReference>
<dbReference type="SMART" id="SM00450">
    <property type="entry name" value="RHOD"/>
    <property type="match status" value="1"/>
</dbReference>